<dbReference type="InterPro" id="IPR001853">
    <property type="entry name" value="DSBA-like_thioredoxin_dom"/>
</dbReference>
<dbReference type="InterPro" id="IPR023205">
    <property type="entry name" value="DsbA/DsbL"/>
</dbReference>
<evidence type="ECO:0000256" key="1">
    <source>
        <dbReference type="ARBA" id="ARBA00004418"/>
    </source>
</evidence>
<dbReference type="EMBL" id="WHNW01000003">
    <property type="protein sequence ID" value="MPV85850.1"/>
    <property type="molecule type" value="Genomic_DNA"/>
</dbReference>
<dbReference type="CDD" id="cd03019">
    <property type="entry name" value="DsbA_DsbA"/>
    <property type="match status" value="1"/>
</dbReference>
<dbReference type="Gene3D" id="3.40.30.10">
    <property type="entry name" value="Glutaredoxin"/>
    <property type="match status" value="1"/>
</dbReference>
<keyword evidence="3 9" id="KW-0732">Signal</keyword>
<dbReference type="PANTHER" id="PTHR35891">
    <property type="entry name" value="THIOL:DISULFIDE INTERCHANGE PROTEIN DSBA"/>
    <property type="match status" value="1"/>
</dbReference>
<dbReference type="Pfam" id="PF01323">
    <property type="entry name" value="DSBA"/>
    <property type="match status" value="1"/>
</dbReference>
<dbReference type="InterPro" id="IPR017937">
    <property type="entry name" value="Thioredoxin_CS"/>
</dbReference>
<feature type="chain" id="PRO_5026849868" description="Thiol:disulfide interchange protein" evidence="9">
    <location>
        <begin position="24"/>
        <end position="211"/>
    </location>
</feature>
<dbReference type="GO" id="GO:0015036">
    <property type="term" value="F:disulfide oxidoreductase activity"/>
    <property type="evidence" value="ECO:0007669"/>
    <property type="project" value="UniProtKB-ARBA"/>
</dbReference>
<comment type="similarity">
    <text evidence="2">Belongs to the thioredoxin family. DsbA subfamily.</text>
</comment>
<sequence>MRLFKQVFFTLSALVAMTGAVQAQSLFNEGADYTALANPLDPQKAGQKEVIEIFSYTCPHCYNLESHINEWAENTKPESVGFYKIPATGGYWEFTARVKYVAEKLGLGHDFDMAYFDAIHKDKQRKLMGDKKAAIEFIATFAGISPDEVEKSWKSLQVERNLKRSEQIYQQSGVTGVPAVLVNGKYMVKLGSNYERFFQVIDYLLKTTDVK</sequence>
<dbReference type="RefSeq" id="WP_152809515.1">
    <property type="nucleotide sequence ID" value="NZ_WHNW01000003.1"/>
</dbReference>
<dbReference type="FunCoup" id="A0A6N7EWC3">
    <property type="interactions" value="100"/>
</dbReference>
<evidence type="ECO:0000256" key="9">
    <source>
        <dbReference type="SAM" id="SignalP"/>
    </source>
</evidence>
<proteinExistence type="inferred from homology"/>
<evidence type="ECO:0000256" key="7">
    <source>
        <dbReference type="PIRNR" id="PIRNR001488"/>
    </source>
</evidence>
<dbReference type="PROSITE" id="PS00194">
    <property type="entry name" value="THIOREDOXIN_1"/>
    <property type="match status" value="1"/>
</dbReference>
<dbReference type="Proteomes" id="UP000471298">
    <property type="component" value="Unassembled WGS sequence"/>
</dbReference>
<evidence type="ECO:0000259" key="10">
    <source>
        <dbReference type="PROSITE" id="PS51352"/>
    </source>
</evidence>
<dbReference type="PROSITE" id="PS51352">
    <property type="entry name" value="THIOREDOXIN_2"/>
    <property type="match status" value="1"/>
</dbReference>
<evidence type="ECO:0000256" key="3">
    <source>
        <dbReference type="ARBA" id="ARBA00022729"/>
    </source>
</evidence>
<dbReference type="InterPro" id="IPR036249">
    <property type="entry name" value="Thioredoxin-like_sf"/>
</dbReference>
<keyword evidence="6" id="KW-0676">Redox-active center</keyword>
<dbReference type="PANTHER" id="PTHR35891:SF2">
    <property type="entry name" value="THIOL:DISULFIDE INTERCHANGE PROTEIN DSBA"/>
    <property type="match status" value="1"/>
</dbReference>
<keyword evidence="4 7" id="KW-0574">Periplasm</keyword>
<evidence type="ECO:0000313" key="12">
    <source>
        <dbReference type="Proteomes" id="UP000471298"/>
    </source>
</evidence>
<keyword evidence="5 7" id="KW-1015">Disulfide bond</keyword>
<dbReference type="GO" id="GO:0042597">
    <property type="term" value="C:periplasmic space"/>
    <property type="evidence" value="ECO:0007669"/>
    <property type="project" value="UniProtKB-SubCell"/>
</dbReference>
<feature type="disulfide bond" description="Redox-active" evidence="8">
    <location>
        <begin position="58"/>
        <end position="61"/>
    </location>
</feature>
<evidence type="ECO:0000256" key="4">
    <source>
        <dbReference type="ARBA" id="ARBA00022764"/>
    </source>
</evidence>
<dbReference type="PIRSF" id="PIRSF001488">
    <property type="entry name" value="Tdi_protein"/>
    <property type="match status" value="1"/>
</dbReference>
<evidence type="ECO:0000256" key="8">
    <source>
        <dbReference type="PIRSR" id="PIRSR001488-1"/>
    </source>
</evidence>
<protein>
    <recommendedName>
        <fullName evidence="7">Thiol:disulfide interchange protein</fullName>
    </recommendedName>
</protein>
<dbReference type="InterPro" id="IPR013766">
    <property type="entry name" value="Thioredoxin_domain"/>
</dbReference>
<dbReference type="InParanoid" id="A0A6N7EWC3"/>
<comment type="caution">
    <text evidence="11">The sequence shown here is derived from an EMBL/GenBank/DDBJ whole genome shotgun (WGS) entry which is preliminary data.</text>
</comment>
<name>A0A6N7EWC3_9GAMM</name>
<dbReference type="AlphaFoldDB" id="A0A6N7EWC3"/>
<comment type="subcellular location">
    <subcellularLocation>
        <location evidence="1 7">Periplasm</location>
    </subcellularLocation>
</comment>
<gene>
    <name evidence="11" type="ORF">GCU85_03740</name>
</gene>
<feature type="signal peptide" evidence="9">
    <location>
        <begin position="1"/>
        <end position="23"/>
    </location>
</feature>
<evidence type="ECO:0000256" key="6">
    <source>
        <dbReference type="ARBA" id="ARBA00023284"/>
    </source>
</evidence>
<reference evidence="11 12" key="1">
    <citation type="submission" date="2019-10" db="EMBL/GenBank/DDBJ databases">
        <title>Cardiobacteriales fam. a chemoheterotrophic member of the order Cardiobacteriales, and proposal of Cardiobacteriales fam. nov.</title>
        <authorList>
            <person name="Wang C."/>
        </authorList>
    </citation>
    <scope>NUCLEOTIDE SEQUENCE [LARGE SCALE GENOMIC DNA]</scope>
    <source>
        <strain evidence="11 12">ML27</strain>
    </source>
</reference>
<keyword evidence="12" id="KW-1185">Reference proteome</keyword>
<evidence type="ECO:0000313" key="11">
    <source>
        <dbReference type="EMBL" id="MPV85850.1"/>
    </source>
</evidence>
<evidence type="ECO:0000256" key="2">
    <source>
        <dbReference type="ARBA" id="ARBA00005791"/>
    </source>
</evidence>
<feature type="domain" description="Thioredoxin" evidence="10">
    <location>
        <begin position="15"/>
        <end position="206"/>
    </location>
</feature>
<evidence type="ECO:0000256" key="5">
    <source>
        <dbReference type="ARBA" id="ARBA00023157"/>
    </source>
</evidence>
<organism evidence="11 12">
    <name type="scientific">Ostreibacterium oceani</name>
    <dbReference type="NCBI Taxonomy" id="2654998"/>
    <lineage>
        <taxon>Bacteria</taxon>
        <taxon>Pseudomonadati</taxon>
        <taxon>Pseudomonadota</taxon>
        <taxon>Gammaproteobacteria</taxon>
        <taxon>Cardiobacteriales</taxon>
        <taxon>Ostreibacteriaceae</taxon>
        <taxon>Ostreibacterium</taxon>
    </lineage>
</organism>
<dbReference type="InterPro" id="IPR050824">
    <property type="entry name" value="Thiol_disulfide_DsbA"/>
</dbReference>
<accession>A0A6N7EWC3</accession>
<dbReference type="SUPFAM" id="SSF52833">
    <property type="entry name" value="Thioredoxin-like"/>
    <property type="match status" value="1"/>
</dbReference>